<dbReference type="AlphaFoldDB" id="A0A1G5PG15"/>
<accession>A0A1G5PG15</accession>
<dbReference type="Proteomes" id="UP000183046">
    <property type="component" value="Unassembled WGS sequence"/>
</dbReference>
<protein>
    <submittedName>
        <fullName evidence="1">Uncharacterized protein</fullName>
    </submittedName>
</protein>
<gene>
    <name evidence="1" type="ORF">SAMN05216279_1229</name>
</gene>
<proteinExistence type="predicted"/>
<dbReference type="EMBL" id="FMWB01000022">
    <property type="protein sequence ID" value="SCZ48258.1"/>
    <property type="molecule type" value="Genomic_DNA"/>
</dbReference>
<sequence>MYRRESVHVRLHTGELTLTEVEADRIMEIVENHFIDPIFELVEDGDAEVNQSVSISA</sequence>
<comment type="caution">
    <text evidence="1">The sequence shown here is derived from an EMBL/GenBank/DDBJ whole genome shotgun (WGS) entry which is preliminary data.</text>
</comment>
<reference evidence="2" key="1">
    <citation type="submission" date="2016-10" db="EMBL/GenBank/DDBJ databases">
        <authorList>
            <person name="de Groot N.N."/>
        </authorList>
    </citation>
    <scope>NUCLEOTIDE SEQUENCE [LARGE SCALE GENOMIC DNA]</scope>
    <source>
        <strain evidence="2">DSM 15758</strain>
    </source>
</reference>
<name>A0A1G5PG15_9PSED</name>
<evidence type="ECO:0000313" key="2">
    <source>
        <dbReference type="Proteomes" id="UP000183046"/>
    </source>
</evidence>
<organism evidence="1 2">
    <name type="scientific">Pseudomonas oryzihabitans</name>
    <dbReference type="NCBI Taxonomy" id="47885"/>
    <lineage>
        <taxon>Bacteria</taxon>
        <taxon>Pseudomonadati</taxon>
        <taxon>Pseudomonadota</taxon>
        <taxon>Gammaproteobacteria</taxon>
        <taxon>Pseudomonadales</taxon>
        <taxon>Pseudomonadaceae</taxon>
        <taxon>Pseudomonas</taxon>
    </lineage>
</organism>
<evidence type="ECO:0000313" key="1">
    <source>
        <dbReference type="EMBL" id="SCZ48258.1"/>
    </source>
</evidence>